<organism evidence="1 2">
    <name type="scientific">Campylobacter iguaniorum</name>
    <dbReference type="NCBI Taxonomy" id="1244531"/>
    <lineage>
        <taxon>Bacteria</taxon>
        <taxon>Pseudomonadati</taxon>
        <taxon>Campylobacterota</taxon>
        <taxon>Epsilonproteobacteria</taxon>
        <taxon>Campylobacterales</taxon>
        <taxon>Campylobacteraceae</taxon>
        <taxon>Campylobacter</taxon>
    </lineage>
</organism>
<dbReference type="eggNOG" id="COG0770">
    <property type="taxonomic scope" value="Bacteria"/>
</dbReference>
<accession>A0A076FGJ3</accession>
<evidence type="ECO:0008006" key="3">
    <source>
        <dbReference type="Google" id="ProtNLM"/>
    </source>
</evidence>
<dbReference type="Proteomes" id="UP000028486">
    <property type="component" value="Chromosome"/>
</dbReference>
<reference evidence="2" key="1">
    <citation type="journal article" date="2014" name="Genome Announc.">
        <title>Complete Genome Sequence of Campylobacter iguaniorum Strain 1485ET, Isolated from a Bearded Dragon (Pogona vitticeps).</title>
        <authorList>
            <person name="Gilbert M.J."/>
            <person name="Miller W.G."/>
            <person name="Yee E."/>
            <person name="Kik M."/>
            <person name="Wagenaar J.A."/>
            <person name="Duim B."/>
        </authorList>
    </citation>
    <scope>NUCLEOTIDE SEQUENCE [LARGE SCALE GENOMIC DNA]</scope>
    <source>
        <strain evidence="2">1485E</strain>
    </source>
</reference>
<dbReference type="EMBL" id="CP009043">
    <property type="protein sequence ID" value="AII14914.2"/>
    <property type="molecule type" value="Genomic_DNA"/>
</dbReference>
<proteinExistence type="predicted"/>
<evidence type="ECO:0000313" key="2">
    <source>
        <dbReference type="Proteomes" id="UP000028486"/>
    </source>
</evidence>
<protein>
    <recommendedName>
        <fullName evidence="3">Ferrochelatase</fullName>
    </recommendedName>
</protein>
<dbReference type="AlphaFoldDB" id="A0A076FGJ3"/>
<dbReference type="KEGG" id="caj:CIG1485E_1078"/>
<evidence type="ECO:0000313" key="1">
    <source>
        <dbReference type="EMBL" id="AII14914.2"/>
    </source>
</evidence>
<name>A0A076FGJ3_9BACT</name>
<gene>
    <name evidence="1" type="ORF">CIG1485E_1078</name>
</gene>
<keyword evidence="2" id="KW-1185">Reference proteome</keyword>
<dbReference type="STRING" id="1244531.CIG2463D_1170"/>
<sequence>MRIQNLTSLVGGELINSPKISMVGGFSFDTNLKNSSTYIALNSTNEEISLAIQNGAYAVIYDRDLAIKNDEIALIKVSNIPSAVLRLIRFFITQKSIKLVKASKVQISILKCLNLKNARLIADDLREIFYQIYDALDGDLFFCDVNFLQKLGISFDEIKTTQKIDIFNNSSIFYTTMISSQNYYQNLSFPYLYASELGEILAYLNSANIEFKFKDLREFEHFKPIFVDRFFNIKPFGASHRAFIVESDEELFIKEAGFLRAKFDDILVCVPKNLAHIKADIYFSNLDELKSLNDFKYALVLCEFCEFELVLSRTSQELSLFD</sequence>